<dbReference type="GO" id="GO:0008270">
    <property type="term" value="F:zinc ion binding"/>
    <property type="evidence" value="ECO:0007669"/>
    <property type="project" value="InterPro"/>
</dbReference>
<dbReference type="GO" id="GO:0009086">
    <property type="term" value="P:methionine biosynthetic process"/>
    <property type="evidence" value="ECO:0007669"/>
    <property type="project" value="InterPro"/>
</dbReference>
<evidence type="ECO:0000313" key="4">
    <source>
        <dbReference type="EMBL" id="MBL0005327.1"/>
    </source>
</evidence>
<dbReference type="AlphaFoldDB" id="A0A934X5R3"/>
<accession>A0A934X5R3</accession>
<evidence type="ECO:0000313" key="2">
    <source>
        <dbReference type="EMBL" id="MBK6300823.1"/>
    </source>
</evidence>
<sequence length="337" mass="34977">MTSASGIGSWPGTDVAEALRIQRELLGDHDEQADGVRGIPSLPELPARGPGGDIIGRTAGLLVDLAVDLQPAGWRFVDRPGRDAARTAAFWGEDLDELAAAFDGYAGPLKVAVAGPFTLAADIWLHRGERAIVDPGATRDLSESLAEGLRTLLVRLTRLVPGAELIVQVDEPSLPAVLDGRLPTASGFGRLRAIDVQDALPALQTVLAAAGEHGTIVHCCAAYPPLPLLRRSGAGGLSVDTTLITPRGWEGLAVAVEDGVRLHAGCVPTAPEAVVDPVAVADHLASAWSRVGMPPAHLDDLVVTPTCGLAGLTPSAAIERQRACLQVAAELVTRSRG</sequence>
<dbReference type="InterPro" id="IPR002629">
    <property type="entry name" value="Met_Synth_C/arc"/>
</dbReference>
<feature type="domain" description="Cobalamin-independent methionine synthase MetE C-terminal/archaeal" evidence="1">
    <location>
        <begin position="7"/>
        <end position="329"/>
    </location>
</feature>
<dbReference type="Proteomes" id="UP000886632">
    <property type="component" value="Unassembled WGS sequence"/>
</dbReference>
<evidence type="ECO:0000313" key="6">
    <source>
        <dbReference type="Proteomes" id="UP000726105"/>
    </source>
</evidence>
<protein>
    <submittedName>
        <fullName evidence="2">Methionine synthase</fullName>
    </submittedName>
</protein>
<dbReference type="EMBL" id="JADIXZ010000004">
    <property type="protein sequence ID" value="MBK6300823.1"/>
    <property type="molecule type" value="Genomic_DNA"/>
</dbReference>
<dbReference type="Proteomes" id="UP000726105">
    <property type="component" value="Unassembled WGS sequence"/>
</dbReference>
<dbReference type="InterPro" id="IPR038071">
    <property type="entry name" value="UROD/MetE-like_sf"/>
</dbReference>
<evidence type="ECO:0000259" key="1">
    <source>
        <dbReference type="Pfam" id="PF01717"/>
    </source>
</evidence>
<evidence type="ECO:0000313" key="3">
    <source>
        <dbReference type="EMBL" id="MBK7273186.1"/>
    </source>
</evidence>
<dbReference type="SUPFAM" id="SSF51726">
    <property type="entry name" value="UROD/MetE-like"/>
    <property type="match status" value="1"/>
</dbReference>
<proteinExistence type="predicted"/>
<dbReference type="Gene3D" id="3.20.20.210">
    <property type="match status" value="1"/>
</dbReference>
<reference evidence="5 6" key="1">
    <citation type="submission" date="2020-10" db="EMBL/GenBank/DDBJ databases">
        <title>Connecting structure to function with the recovery of over 1000 high-quality activated sludge metagenome-assembled genomes encoding full-length rRNA genes using long-read sequencing.</title>
        <authorList>
            <person name="Singleton C.M."/>
            <person name="Petriglieri F."/>
            <person name="Kristensen J.M."/>
            <person name="Kirkegaard R.H."/>
            <person name="Michaelsen T.Y."/>
            <person name="Andersen M.H."/>
            <person name="Karst S.M."/>
            <person name="Dueholm M.S."/>
            <person name="Nielsen P.H."/>
            <person name="Albertsen M."/>
        </authorList>
    </citation>
    <scope>NUCLEOTIDE SEQUENCE [LARGE SCALE GENOMIC DNA]</scope>
    <source>
        <strain evidence="2">AalE_18-Q3-R2-46_BAT3C.188</strain>
        <strain evidence="3">Ega_18-Q3-R5-49_MAXAC.001</strain>
        <strain evidence="4">Ribe_18-Q3-R11-54_MAXAC.001</strain>
    </source>
</reference>
<dbReference type="EMBL" id="JADKGK010000024">
    <property type="protein sequence ID" value="MBL0005327.1"/>
    <property type="molecule type" value="Genomic_DNA"/>
</dbReference>
<dbReference type="Pfam" id="PF01717">
    <property type="entry name" value="Meth_synt_2"/>
    <property type="match status" value="1"/>
</dbReference>
<dbReference type="Proteomes" id="UP000718281">
    <property type="component" value="Unassembled WGS sequence"/>
</dbReference>
<comment type="caution">
    <text evidence="2">The sequence shown here is derived from an EMBL/GenBank/DDBJ whole genome shotgun (WGS) entry which is preliminary data.</text>
</comment>
<organism evidence="2 5">
    <name type="scientific">Candidatus Phosphoribacter hodrii</name>
    <dbReference type="NCBI Taxonomy" id="2953743"/>
    <lineage>
        <taxon>Bacteria</taxon>
        <taxon>Bacillati</taxon>
        <taxon>Actinomycetota</taxon>
        <taxon>Actinomycetes</taxon>
        <taxon>Micrococcales</taxon>
        <taxon>Dermatophilaceae</taxon>
        <taxon>Candidatus Phosphoribacter</taxon>
    </lineage>
</organism>
<evidence type="ECO:0000313" key="5">
    <source>
        <dbReference type="Proteomes" id="UP000718281"/>
    </source>
</evidence>
<dbReference type="EMBL" id="JADJIB010000002">
    <property type="protein sequence ID" value="MBK7273186.1"/>
    <property type="molecule type" value="Genomic_DNA"/>
</dbReference>
<dbReference type="GO" id="GO:0003871">
    <property type="term" value="F:5-methyltetrahydropteroyltriglutamate-homocysteine S-methyltransferase activity"/>
    <property type="evidence" value="ECO:0007669"/>
    <property type="project" value="InterPro"/>
</dbReference>
<gene>
    <name evidence="2" type="ORF">IPF40_07145</name>
    <name evidence="3" type="ORF">IPI13_08430</name>
    <name evidence="4" type="ORF">IPP00_15560</name>
</gene>
<name>A0A934X5R3_9MICO</name>